<evidence type="ECO:0000256" key="11">
    <source>
        <dbReference type="ARBA" id="ARBA00024548"/>
    </source>
</evidence>
<keyword evidence="3 14" id="KW-0547">Nucleotide-binding</keyword>
<dbReference type="PROSITE" id="PS00455">
    <property type="entry name" value="AMP_BINDING"/>
    <property type="match status" value="1"/>
</dbReference>
<accession>A0A091SES8</accession>
<evidence type="ECO:0000256" key="5">
    <source>
        <dbReference type="ARBA" id="ARBA00022840"/>
    </source>
</evidence>
<gene>
    <name evidence="17" type="ORF">N333_13630</name>
</gene>
<feature type="domain" description="AMP-dependent synthetase/ligase" evidence="16">
    <location>
        <begin position="102"/>
        <end position="505"/>
    </location>
</feature>
<comment type="catalytic activity">
    <reaction evidence="7">
        <text>5-hydroxy-(6E,8Z,11Z,14Z)-eicosatetraenoate + ATP + CoA = 5-hydroxy-(6E,8Z,11Z,14Z)-eicosatetraenoyl-CoA + AMP + diphosphate</text>
        <dbReference type="Rhea" id="RHEA:52108"/>
        <dbReference type="ChEBI" id="CHEBI:30616"/>
        <dbReference type="ChEBI" id="CHEBI:33019"/>
        <dbReference type="ChEBI" id="CHEBI:57287"/>
        <dbReference type="ChEBI" id="CHEBI:65341"/>
        <dbReference type="ChEBI" id="CHEBI:136407"/>
        <dbReference type="ChEBI" id="CHEBI:456215"/>
    </reaction>
    <physiologicalReaction direction="left-to-right" evidence="7">
        <dbReference type="Rhea" id="RHEA:52109"/>
    </physiologicalReaction>
</comment>
<dbReference type="GO" id="GO:0047676">
    <property type="term" value="F:arachidonate-CoA ligase activity"/>
    <property type="evidence" value="ECO:0007669"/>
    <property type="project" value="UniProtKB-EC"/>
</dbReference>
<dbReference type="EC" id="6.2.1.3" evidence="14"/>
<keyword evidence="15" id="KW-0472">Membrane</keyword>
<evidence type="ECO:0000259" key="16">
    <source>
        <dbReference type="Pfam" id="PF00501"/>
    </source>
</evidence>
<dbReference type="OrthoDB" id="1700726at2759"/>
<dbReference type="SUPFAM" id="SSF56801">
    <property type="entry name" value="Acetyl-CoA synthetase-like"/>
    <property type="match status" value="1"/>
</dbReference>
<dbReference type="CDD" id="cd05927">
    <property type="entry name" value="LC-FACS_euk"/>
    <property type="match status" value="1"/>
</dbReference>
<dbReference type="AlphaFoldDB" id="A0A091SES8"/>
<dbReference type="InterPro" id="IPR042099">
    <property type="entry name" value="ANL_N_sf"/>
</dbReference>
<evidence type="ECO:0000256" key="15">
    <source>
        <dbReference type="SAM" id="Phobius"/>
    </source>
</evidence>
<dbReference type="InterPro" id="IPR045311">
    <property type="entry name" value="LC-FACS_euk"/>
</dbReference>
<evidence type="ECO:0000256" key="2">
    <source>
        <dbReference type="ARBA" id="ARBA00022598"/>
    </source>
</evidence>
<comment type="catalytic activity">
    <reaction evidence="12">
        <text>(E)-hexadec-2-enoate + ATP + CoA = (2E)-hexadecenoyl-CoA + AMP + diphosphate</text>
        <dbReference type="Rhea" id="RHEA:36139"/>
        <dbReference type="ChEBI" id="CHEBI:30616"/>
        <dbReference type="ChEBI" id="CHEBI:33019"/>
        <dbReference type="ChEBI" id="CHEBI:57287"/>
        <dbReference type="ChEBI" id="CHEBI:61526"/>
        <dbReference type="ChEBI" id="CHEBI:72745"/>
        <dbReference type="ChEBI" id="CHEBI:456215"/>
    </reaction>
    <physiologicalReaction direction="left-to-right" evidence="12">
        <dbReference type="Rhea" id="RHEA:36140"/>
    </physiologicalReaction>
</comment>
<comment type="catalytic activity">
    <reaction evidence="13">
        <text>hexadecanoate + ATP + CoA = hexadecanoyl-CoA + AMP + diphosphate</text>
        <dbReference type="Rhea" id="RHEA:30751"/>
        <dbReference type="ChEBI" id="CHEBI:7896"/>
        <dbReference type="ChEBI" id="CHEBI:30616"/>
        <dbReference type="ChEBI" id="CHEBI:33019"/>
        <dbReference type="ChEBI" id="CHEBI:57287"/>
        <dbReference type="ChEBI" id="CHEBI:57379"/>
        <dbReference type="ChEBI" id="CHEBI:456215"/>
    </reaction>
    <physiologicalReaction direction="left-to-right" evidence="13">
        <dbReference type="Rhea" id="RHEA:30752"/>
    </physiologicalReaction>
</comment>
<reference evidence="17 18" key="1">
    <citation type="submission" date="2014-04" db="EMBL/GenBank/DDBJ databases">
        <title>Genome evolution of avian class.</title>
        <authorList>
            <person name="Zhang G."/>
            <person name="Li C."/>
        </authorList>
    </citation>
    <scope>NUCLEOTIDE SEQUENCE [LARGE SCALE GENOMIC DNA]</scope>
    <source>
        <strain evidence="17">BGI_N333</strain>
    </source>
</reference>
<proteinExistence type="inferred from homology"/>
<evidence type="ECO:0000313" key="17">
    <source>
        <dbReference type="EMBL" id="KFQ57147.1"/>
    </source>
</evidence>
<keyword evidence="15" id="KW-0812">Transmembrane</keyword>
<dbReference type="Pfam" id="PF00501">
    <property type="entry name" value="AMP-binding"/>
    <property type="match status" value="1"/>
</dbReference>
<keyword evidence="2 14" id="KW-0436">Ligase</keyword>
<comment type="catalytic activity">
    <reaction evidence="9">
        <text>12-hydroxy-(5Z,8Z,10E,14Z)-eicosatetraenoate + ATP + CoA = 12-hydroxy-(5Z,8Z,10E,14Z)-eicosatetraenoyl-CoA + AMP + diphosphate</text>
        <dbReference type="Rhea" id="RHEA:52112"/>
        <dbReference type="ChEBI" id="CHEBI:30616"/>
        <dbReference type="ChEBI" id="CHEBI:33019"/>
        <dbReference type="ChEBI" id="CHEBI:57287"/>
        <dbReference type="ChEBI" id="CHEBI:90718"/>
        <dbReference type="ChEBI" id="CHEBI:136408"/>
        <dbReference type="ChEBI" id="CHEBI:456215"/>
    </reaction>
    <physiologicalReaction direction="left-to-right" evidence="9">
        <dbReference type="Rhea" id="RHEA:52113"/>
    </physiologicalReaction>
</comment>
<dbReference type="EMBL" id="KK949477">
    <property type="protein sequence ID" value="KFQ57147.1"/>
    <property type="molecule type" value="Genomic_DNA"/>
</dbReference>
<evidence type="ECO:0000256" key="1">
    <source>
        <dbReference type="ARBA" id="ARBA00006432"/>
    </source>
</evidence>
<comment type="catalytic activity">
    <reaction evidence="11">
        <text>(5Z,8Z,11Z,14Z)-eicosatetraenoate + ATP + CoA = (5Z,8Z,11Z,14Z)-eicosatetraenoyl-CoA + AMP + diphosphate</text>
        <dbReference type="Rhea" id="RHEA:19713"/>
        <dbReference type="ChEBI" id="CHEBI:30616"/>
        <dbReference type="ChEBI" id="CHEBI:32395"/>
        <dbReference type="ChEBI" id="CHEBI:33019"/>
        <dbReference type="ChEBI" id="CHEBI:57287"/>
        <dbReference type="ChEBI" id="CHEBI:57368"/>
        <dbReference type="ChEBI" id="CHEBI:456215"/>
        <dbReference type="EC" id="6.2.1.15"/>
    </reaction>
    <physiologicalReaction direction="left-to-right" evidence="11">
        <dbReference type="Rhea" id="RHEA:19714"/>
    </physiologicalReaction>
</comment>
<evidence type="ECO:0000256" key="13">
    <source>
        <dbReference type="ARBA" id="ARBA00049139"/>
    </source>
</evidence>
<dbReference type="GO" id="GO:0005739">
    <property type="term" value="C:mitochondrion"/>
    <property type="evidence" value="ECO:0007669"/>
    <property type="project" value="TreeGrafter"/>
</dbReference>
<sequence>MIWILQVLFSPLPTPALISLIVFGAGVFLWVISRPKPVLPPVDLNKQSIGIEGGARRGALLTDNNLLSYYYEDSKTLYEVFQRGLHASGNGNCLGYRKPKQPYQWLTYKQVLDRAQHLGSGLLQKGCKPQPNQFIGIFAQNRPEWIISEYACYTYSMVAVPLYDTLGPEAIVYIVKKADISIVICDKPEKAQVLLENCEQEKTPCLKTVILMDLFDKELKDRGAKVGVEILALQEVEELGRNNIREPVPPKPEDLCVVCFTSGTTGNPKGAMLTHENVVSNAAAFLRCTENTVECTSSDIAISYLPLAHMFERVVQTVVYSCGAKVGFFQGDIKFLTDDMKTLKPTLFPVVPRLLNRIYDKIQSGAKSPVKRCLLNFAVTMKMAEIKQGIVRNDSIWDKLIFKNVQETMGGRVRIMVTGAAPISPSVLTFLRAVLGCQIFEAYGQTECSAGCTFTMPGDWTAGHVGAPLVCNIVKLDDVEEMNYFSSNNEGEVCIKGPNVFKGYLQDPEKTAEAIDKDGWLHTGDIGKWLPNGTLKIIDRKKNIFKLAQGEYIAPEKIENVYVRSAAVAQVFVHGESLRSFLIGIVVPDPETLPEFAAKLGIKGSYEDLCKNPAVKKAILEDMVRLGKEAGLKSFEQVKDLYIHTEMFSVENGLLTPTLKAKRAELVKLFQKQIEALYTSAEE</sequence>
<evidence type="ECO:0000256" key="8">
    <source>
        <dbReference type="ARBA" id="ARBA00024484"/>
    </source>
</evidence>
<dbReference type="InterPro" id="IPR000873">
    <property type="entry name" value="AMP-dep_synth/lig_dom"/>
</dbReference>
<evidence type="ECO:0000256" key="12">
    <source>
        <dbReference type="ARBA" id="ARBA00024565"/>
    </source>
</evidence>
<evidence type="ECO:0000256" key="10">
    <source>
        <dbReference type="ARBA" id="ARBA00024532"/>
    </source>
</evidence>
<dbReference type="GO" id="GO:0035338">
    <property type="term" value="P:long-chain fatty-acyl-CoA biosynthetic process"/>
    <property type="evidence" value="ECO:0007669"/>
    <property type="project" value="TreeGrafter"/>
</dbReference>
<feature type="transmembrane region" description="Helical" evidence="15">
    <location>
        <begin position="12"/>
        <end position="32"/>
    </location>
</feature>
<dbReference type="PANTHER" id="PTHR43272:SF107">
    <property type="entry name" value="LONG-CHAIN-FATTY-ACID--COA LIGASE 5"/>
    <property type="match status" value="1"/>
</dbReference>
<organism evidence="17 18">
    <name type="scientific">Nestor notabilis</name>
    <name type="common">Kea</name>
    <dbReference type="NCBI Taxonomy" id="176057"/>
    <lineage>
        <taxon>Eukaryota</taxon>
        <taxon>Metazoa</taxon>
        <taxon>Chordata</taxon>
        <taxon>Craniata</taxon>
        <taxon>Vertebrata</taxon>
        <taxon>Euteleostomi</taxon>
        <taxon>Archelosauria</taxon>
        <taxon>Archosauria</taxon>
        <taxon>Dinosauria</taxon>
        <taxon>Saurischia</taxon>
        <taxon>Theropoda</taxon>
        <taxon>Coelurosauria</taxon>
        <taxon>Aves</taxon>
        <taxon>Neognathae</taxon>
        <taxon>Neoaves</taxon>
        <taxon>Telluraves</taxon>
        <taxon>Australaves</taxon>
        <taxon>Psittaciformes</taxon>
        <taxon>Psittacidae</taxon>
        <taxon>Nestor</taxon>
    </lineage>
</organism>
<comment type="catalytic activity">
    <reaction evidence="10">
        <text>15-hydroxy-(5Z,8Z,11Z,13E)-eicosatetraenoate + ATP + CoA = 15-hydroxy-(5Z,8Z,11Z,13E)-eicosatetraenoyl-CoA + AMP + diphosphate</text>
        <dbReference type="Rhea" id="RHEA:52116"/>
        <dbReference type="ChEBI" id="CHEBI:30616"/>
        <dbReference type="ChEBI" id="CHEBI:33019"/>
        <dbReference type="ChEBI" id="CHEBI:57287"/>
        <dbReference type="ChEBI" id="CHEBI:78832"/>
        <dbReference type="ChEBI" id="CHEBI:136409"/>
        <dbReference type="ChEBI" id="CHEBI:456215"/>
    </reaction>
    <physiologicalReaction direction="left-to-right" evidence="10">
        <dbReference type="Rhea" id="RHEA:52117"/>
    </physiologicalReaction>
</comment>
<evidence type="ECO:0000256" key="9">
    <source>
        <dbReference type="ARBA" id="ARBA00024495"/>
    </source>
</evidence>
<dbReference type="Gene3D" id="3.40.50.12780">
    <property type="entry name" value="N-terminal domain of ligase-like"/>
    <property type="match status" value="1"/>
</dbReference>
<dbReference type="GO" id="GO:0010747">
    <property type="term" value="P:positive regulation of long-chain fatty acid import across plasma membrane"/>
    <property type="evidence" value="ECO:0007669"/>
    <property type="project" value="TreeGrafter"/>
</dbReference>
<keyword evidence="15" id="KW-1133">Transmembrane helix</keyword>
<keyword evidence="6 14" id="KW-0443">Lipid metabolism</keyword>
<dbReference type="GO" id="GO:0005783">
    <property type="term" value="C:endoplasmic reticulum"/>
    <property type="evidence" value="ECO:0007669"/>
    <property type="project" value="TreeGrafter"/>
</dbReference>
<keyword evidence="4 14" id="KW-0276">Fatty acid metabolism</keyword>
<evidence type="ECO:0000256" key="14">
    <source>
        <dbReference type="RuleBase" id="RU369030"/>
    </source>
</evidence>
<evidence type="ECO:0000256" key="4">
    <source>
        <dbReference type="ARBA" id="ARBA00022832"/>
    </source>
</evidence>
<keyword evidence="5 14" id="KW-0067">ATP-binding</keyword>
<dbReference type="InterPro" id="IPR020845">
    <property type="entry name" value="AMP-binding_CS"/>
</dbReference>
<comment type="catalytic activity">
    <reaction evidence="8">
        <text>a long-chain fatty acid + ATP + CoA = a long-chain fatty acyl-CoA + AMP + diphosphate</text>
        <dbReference type="Rhea" id="RHEA:15421"/>
        <dbReference type="ChEBI" id="CHEBI:30616"/>
        <dbReference type="ChEBI" id="CHEBI:33019"/>
        <dbReference type="ChEBI" id="CHEBI:57287"/>
        <dbReference type="ChEBI" id="CHEBI:57560"/>
        <dbReference type="ChEBI" id="CHEBI:83139"/>
        <dbReference type="ChEBI" id="CHEBI:456215"/>
        <dbReference type="EC" id="6.2.1.3"/>
    </reaction>
    <physiologicalReaction direction="left-to-right" evidence="8">
        <dbReference type="Rhea" id="RHEA:15422"/>
    </physiologicalReaction>
</comment>
<dbReference type="GO" id="GO:0016020">
    <property type="term" value="C:membrane"/>
    <property type="evidence" value="ECO:0007669"/>
    <property type="project" value="TreeGrafter"/>
</dbReference>
<evidence type="ECO:0000313" key="18">
    <source>
        <dbReference type="Proteomes" id="UP000053840"/>
    </source>
</evidence>
<dbReference type="KEGG" id="nnt:104412096"/>
<name>A0A091SES8_NESNO</name>
<evidence type="ECO:0000256" key="6">
    <source>
        <dbReference type="ARBA" id="ARBA00023098"/>
    </source>
</evidence>
<evidence type="ECO:0000256" key="3">
    <source>
        <dbReference type="ARBA" id="ARBA00022741"/>
    </source>
</evidence>
<dbReference type="Proteomes" id="UP000053840">
    <property type="component" value="Unassembled WGS sequence"/>
</dbReference>
<protein>
    <recommendedName>
        <fullName evidence="14">Long-chain-fatty-acid--CoA ligase</fullName>
        <ecNumber evidence="14">6.2.1.3</ecNumber>
    </recommendedName>
</protein>
<dbReference type="PANTHER" id="PTHR43272">
    <property type="entry name" value="LONG-CHAIN-FATTY-ACID--COA LIGASE"/>
    <property type="match status" value="1"/>
</dbReference>
<evidence type="ECO:0000256" key="7">
    <source>
        <dbReference type="ARBA" id="ARBA00024469"/>
    </source>
</evidence>
<comment type="similarity">
    <text evidence="1 14">Belongs to the ATP-dependent AMP-binding enzyme family.</text>
</comment>
<comment type="function">
    <text evidence="14">Catalyzes the conversion of long-chain fatty acids to their active form acyl-CoAs for both synthesis of cellular lipids, and degradation via beta-oxidation.</text>
</comment>
<dbReference type="GO" id="GO:0005524">
    <property type="term" value="F:ATP binding"/>
    <property type="evidence" value="ECO:0007669"/>
    <property type="project" value="UniProtKB-KW"/>
</dbReference>
<keyword evidence="18" id="KW-1185">Reference proteome</keyword>